<dbReference type="InterPro" id="IPR006258">
    <property type="entry name" value="Lipoamide_DH"/>
</dbReference>
<dbReference type="InterPro" id="IPR012999">
    <property type="entry name" value="Pyr_OxRdtase_I_AS"/>
</dbReference>
<feature type="binding site" evidence="11">
    <location>
        <position position="290"/>
    </location>
    <ligand>
        <name>NAD(+)</name>
        <dbReference type="ChEBI" id="CHEBI:57540"/>
    </ligand>
</feature>
<comment type="similarity">
    <text evidence="1 13">Belongs to the class-I pyridine nucleotide-disulfide oxidoreductase family.</text>
</comment>
<sequence>MPQDAPPSADAAPQAAPADAREFDLIVIGAGPGGYVAALRAAQLGMTVACVELEPALGGTCLRVGCIPSKALLESSEIYHQAQHSYAARGVKFDGLTLDLPAMLKDKDGTVTALTGGIAHLFKKNKVTRVAGRGTLAGRDGERVLVQVDGKDAGTLSAGHVIVATGSAPASLPGIEIDGEFVTDSTGALSYEQVPDHLVVIGAGYIGLELGTVWKRLGAKVTVLEYLDHILPLNDQEIAKAAEKMFRKQGLDLKLGTKVIGVERRDEKGGQVLIEGGDPIECDKVLMSVGRRPYTEGLGLETVGIETDKRGFIPVDEHYTAAPGVSAIGDVIGGAMLAHKAEEEGVACVERLATGHGHIDYGVIPSIVYTSPEIAAVGKTEEELKKEGIEYRKGKFPFVANGRAKAIGNTEGQVKILADKATDRVLGVHILGPHAGDLIAECAAAMAFGATAEDIARTCHAHPTLSEAVKEAALAVDGRALHF</sequence>
<dbReference type="PRINTS" id="PR00411">
    <property type="entry name" value="PNDRDTASEI"/>
</dbReference>
<keyword evidence="5 13" id="KW-0560">Oxidoreductase</keyword>
<evidence type="ECO:0000256" key="5">
    <source>
        <dbReference type="ARBA" id="ARBA00023002"/>
    </source>
</evidence>
<keyword evidence="6 11" id="KW-0520">NAD</keyword>
<dbReference type="KEGG" id="acaf:CA12_13070"/>
<dbReference type="NCBIfam" id="TIGR01350">
    <property type="entry name" value="lipoamide_DH"/>
    <property type="match status" value="1"/>
</dbReference>
<feature type="binding site" evidence="11">
    <location>
        <begin position="336"/>
        <end position="339"/>
    </location>
    <ligand>
        <name>FAD</name>
        <dbReference type="ChEBI" id="CHEBI:57692"/>
    </ligand>
</feature>
<organism evidence="16 17">
    <name type="scientific">Alienimonas californiensis</name>
    <dbReference type="NCBI Taxonomy" id="2527989"/>
    <lineage>
        <taxon>Bacteria</taxon>
        <taxon>Pseudomonadati</taxon>
        <taxon>Planctomycetota</taxon>
        <taxon>Planctomycetia</taxon>
        <taxon>Planctomycetales</taxon>
        <taxon>Planctomycetaceae</taxon>
        <taxon>Alienimonas</taxon>
    </lineage>
</organism>
<evidence type="ECO:0000256" key="2">
    <source>
        <dbReference type="ARBA" id="ARBA00012608"/>
    </source>
</evidence>
<dbReference type="GO" id="GO:0004148">
    <property type="term" value="F:dihydrolipoyl dehydrogenase (NADH) activity"/>
    <property type="evidence" value="ECO:0007669"/>
    <property type="project" value="UniProtKB-EC"/>
</dbReference>
<evidence type="ECO:0000313" key="16">
    <source>
        <dbReference type="EMBL" id="QDT15225.1"/>
    </source>
</evidence>
<dbReference type="InterPro" id="IPR050151">
    <property type="entry name" value="Class-I_Pyr_Nuc-Dis_Oxidored"/>
</dbReference>
<reference evidence="16 17" key="1">
    <citation type="submission" date="2019-02" db="EMBL/GenBank/DDBJ databases">
        <title>Deep-cultivation of Planctomycetes and their phenomic and genomic characterization uncovers novel biology.</title>
        <authorList>
            <person name="Wiegand S."/>
            <person name="Jogler M."/>
            <person name="Boedeker C."/>
            <person name="Pinto D."/>
            <person name="Vollmers J."/>
            <person name="Rivas-Marin E."/>
            <person name="Kohn T."/>
            <person name="Peeters S.H."/>
            <person name="Heuer A."/>
            <person name="Rast P."/>
            <person name="Oberbeckmann S."/>
            <person name="Bunk B."/>
            <person name="Jeske O."/>
            <person name="Meyerdierks A."/>
            <person name="Storesund J.E."/>
            <person name="Kallscheuer N."/>
            <person name="Luecker S."/>
            <person name="Lage O.M."/>
            <person name="Pohl T."/>
            <person name="Merkel B.J."/>
            <person name="Hornburger P."/>
            <person name="Mueller R.-W."/>
            <person name="Bruemmer F."/>
            <person name="Labrenz M."/>
            <person name="Spormann A.M."/>
            <person name="Op den Camp H."/>
            <person name="Overmann J."/>
            <person name="Amann R."/>
            <person name="Jetten M.S.M."/>
            <person name="Mascher T."/>
            <person name="Medema M.H."/>
            <person name="Devos D.P."/>
            <person name="Kaster A.-K."/>
            <person name="Ovreas L."/>
            <person name="Rohde M."/>
            <person name="Galperin M.Y."/>
            <person name="Jogler C."/>
        </authorList>
    </citation>
    <scope>NUCLEOTIDE SEQUENCE [LARGE SCALE GENOMIC DNA]</scope>
    <source>
        <strain evidence="16 17">CA12</strain>
    </source>
</reference>
<evidence type="ECO:0000313" key="17">
    <source>
        <dbReference type="Proteomes" id="UP000318741"/>
    </source>
</evidence>
<accession>A0A517P794</accession>
<dbReference type="RefSeq" id="WP_145358043.1">
    <property type="nucleotide sequence ID" value="NZ_CP036265.1"/>
</dbReference>
<dbReference type="PROSITE" id="PS00076">
    <property type="entry name" value="PYRIDINE_REDOX_1"/>
    <property type="match status" value="1"/>
</dbReference>
<evidence type="ECO:0000256" key="4">
    <source>
        <dbReference type="ARBA" id="ARBA00022827"/>
    </source>
</evidence>
<evidence type="ECO:0000259" key="15">
    <source>
        <dbReference type="Pfam" id="PF07992"/>
    </source>
</evidence>
<dbReference type="PANTHER" id="PTHR22912">
    <property type="entry name" value="DISULFIDE OXIDOREDUCTASE"/>
    <property type="match status" value="1"/>
</dbReference>
<dbReference type="Gene3D" id="3.30.390.30">
    <property type="match status" value="1"/>
</dbReference>
<feature type="disulfide bond" description="Redox-active" evidence="12">
    <location>
        <begin position="61"/>
        <end position="66"/>
    </location>
</feature>
<dbReference type="EMBL" id="CP036265">
    <property type="protein sequence ID" value="QDT15225.1"/>
    <property type="molecule type" value="Genomic_DNA"/>
</dbReference>
<evidence type="ECO:0000256" key="6">
    <source>
        <dbReference type="ARBA" id="ARBA00023027"/>
    </source>
</evidence>
<dbReference type="FunFam" id="3.30.390.30:FF:000001">
    <property type="entry name" value="Dihydrolipoyl dehydrogenase"/>
    <property type="match status" value="1"/>
</dbReference>
<feature type="binding site" evidence="11">
    <location>
        <position position="225"/>
    </location>
    <ligand>
        <name>NAD(+)</name>
        <dbReference type="ChEBI" id="CHEBI:57540"/>
    </ligand>
</feature>
<dbReference type="Pfam" id="PF07992">
    <property type="entry name" value="Pyr_redox_2"/>
    <property type="match status" value="1"/>
</dbReference>
<comment type="catalytic activity">
    <reaction evidence="9 13">
        <text>N(6)-[(R)-dihydrolipoyl]-L-lysyl-[protein] + NAD(+) = N(6)-[(R)-lipoyl]-L-lysyl-[protein] + NADH + H(+)</text>
        <dbReference type="Rhea" id="RHEA:15045"/>
        <dbReference type="Rhea" id="RHEA-COMP:10474"/>
        <dbReference type="Rhea" id="RHEA-COMP:10475"/>
        <dbReference type="ChEBI" id="CHEBI:15378"/>
        <dbReference type="ChEBI" id="CHEBI:57540"/>
        <dbReference type="ChEBI" id="CHEBI:57945"/>
        <dbReference type="ChEBI" id="CHEBI:83099"/>
        <dbReference type="ChEBI" id="CHEBI:83100"/>
        <dbReference type="EC" id="1.8.1.4"/>
    </reaction>
</comment>
<feature type="binding site" evidence="11">
    <location>
        <begin position="202"/>
        <end position="209"/>
    </location>
    <ligand>
        <name>NAD(+)</name>
        <dbReference type="ChEBI" id="CHEBI:57540"/>
    </ligand>
</feature>
<evidence type="ECO:0000256" key="11">
    <source>
        <dbReference type="PIRSR" id="PIRSR000350-3"/>
    </source>
</evidence>
<dbReference type="Gene3D" id="3.50.50.60">
    <property type="entry name" value="FAD/NAD(P)-binding domain"/>
    <property type="match status" value="2"/>
</dbReference>
<dbReference type="GO" id="GO:0050660">
    <property type="term" value="F:flavin adenine dinucleotide binding"/>
    <property type="evidence" value="ECO:0007669"/>
    <property type="project" value="InterPro"/>
</dbReference>
<keyword evidence="17" id="KW-1185">Reference proteome</keyword>
<dbReference type="InterPro" id="IPR004099">
    <property type="entry name" value="Pyr_nucl-diS_OxRdtase_dimer"/>
</dbReference>
<feature type="binding site" evidence="11">
    <location>
        <begin position="165"/>
        <end position="167"/>
    </location>
    <ligand>
        <name>FAD</name>
        <dbReference type="ChEBI" id="CHEBI:57692"/>
    </ligand>
</feature>
<comment type="cofactor">
    <cofactor evidence="11 13">
        <name>FAD</name>
        <dbReference type="ChEBI" id="CHEBI:57692"/>
    </cofactor>
    <text evidence="11 13">Binds 1 FAD per subunit.</text>
</comment>
<name>A0A517P794_9PLAN</name>
<dbReference type="Proteomes" id="UP000318741">
    <property type="component" value="Chromosome"/>
</dbReference>
<feature type="active site" description="Proton acceptor" evidence="10">
    <location>
        <position position="462"/>
    </location>
</feature>
<feature type="domain" description="Pyridine nucleotide-disulphide oxidoreductase dimerisation" evidence="14">
    <location>
        <begin position="364"/>
        <end position="473"/>
    </location>
</feature>
<protein>
    <recommendedName>
        <fullName evidence="2 13">Dihydrolipoyl dehydrogenase</fullName>
        <ecNumber evidence="2 13">1.8.1.4</ecNumber>
    </recommendedName>
</protein>
<evidence type="ECO:0000256" key="3">
    <source>
        <dbReference type="ARBA" id="ARBA00022630"/>
    </source>
</evidence>
<dbReference type="Pfam" id="PF02852">
    <property type="entry name" value="Pyr_redox_dim"/>
    <property type="match status" value="1"/>
</dbReference>
<feature type="binding site" evidence="11">
    <location>
        <position position="134"/>
    </location>
    <ligand>
        <name>FAD</name>
        <dbReference type="ChEBI" id="CHEBI:57692"/>
    </ligand>
</feature>
<keyword evidence="3 13" id="KW-0285">Flavoprotein</keyword>
<evidence type="ECO:0000256" key="7">
    <source>
        <dbReference type="ARBA" id="ARBA00023157"/>
    </source>
</evidence>
<evidence type="ECO:0000256" key="1">
    <source>
        <dbReference type="ARBA" id="ARBA00007532"/>
    </source>
</evidence>
<dbReference type="AlphaFoldDB" id="A0A517P794"/>
<keyword evidence="8 13" id="KW-0676">Redox-active center</keyword>
<dbReference type="InterPro" id="IPR016156">
    <property type="entry name" value="FAD/NAD-linked_Rdtase_dimer_sf"/>
</dbReference>
<dbReference type="PANTHER" id="PTHR22912:SF151">
    <property type="entry name" value="DIHYDROLIPOYL DEHYDROGENASE, MITOCHONDRIAL"/>
    <property type="match status" value="1"/>
</dbReference>
<evidence type="ECO:0000259" key="14">
    <source>
        <dbReference type="Pfam" id="PF02852"/>
    </source>
</evidence>
<dbReference type="SUPFAM" id="SSF51905">
    <property type="entry name" value="FAD/NAD(P)-binding domain"/>
    <property type="match status" value="1"/>
</dbReference>
<proteinExistence type="inferred from homology"/>
<comment type="miscellaneous">
    <text evidence="13">The active site is a redox-active disulfide bond.</text>
</comment>
<feature type="binding site" evidence="11">
    <location>
        <position position="330"/>
    </location>
    <ligand>
        <name>FAD</name>
        <dbReference type="ChEBI" id="CHEBI:57692"/>
    </ligand>
</feature>
<dbReference type="InterPro" id="IPR023753">
    <property type="entry name" value="FAD/NAD-binding_dom"/>
</dbReference>
<dbReference type="InterPro" id="IPR036188">
    <property type="entry name" value="FAD/NAD-bd_sf"/>
</dbReference>
<evidence type="ECO:0000256" key="10">
    <source>
        <dbReference type="PIRSR" id="PIRSR000350-2"/>
    </source>
</evidence>
<keyword evidence="4 11" id="KW-0274">FAD</keyword>
<keyword evidence="11" id="KW-0547">Nucleotide-binding</keyword>
<gene>
    <name evidence="16" type="primary">lpd3</name>
    <name evidence="16" type="ORF">CA12_13070</name>
</gene>
<evidence type="ECO:0000256" key="8">
    <source>
        <dbReference type="ARBA" id="ARBA00023284"/>
    </source>
</evidence>
<dbReference type="GO" id="GO:0006103">
    <property type="term" value="P:2-oxoglutarate metabolic process"/>
    <property type="evidence" value="ECO:0007669"/>
    <property type="project" value="TreeGrafter"/>
</dbReference>
<feature type="domain" description="FAD/NAD(P)-binding" evidence="15">
    <location>
        <begin position="23"/>
        <end position="345"/>
    </location>
</feature>
<dbReference type="PRINTS" id="PR00368">
    <property type="entry name" value="FADPNR"/>
</dbReference>
<dbReference type="EC" id="1.8.1.4" evidence="2 13"/>
<dbReference type="InterPro" id="IPR001100">
    <property type="entry name" value="Pyr_nuc-diS_OxRdtase"/>
</dbReference>
<keyword evidence="7" id="KW-1015">Disulfide bond</keyword>
<dbReference type="SUPFAM" id="SSF55424">
    <property type="entry name" value="FAD/NAD-linked reductases, dimerisation (C-terminal) domain"/>
    <property type="match status" value="1"/>
</dbReference>
<dbReference type="PIRSF" id="PIRSF000350">
    <property type="entry name" value="Mercury_reductase_MerA"/>
    <property type="match status" value="1"/>
</dbReference>
<evidence type="ECO:0000256" key="13">
    <source>
        <dbReference type="RuleBase" id="RU003692"/>
    </source>
</evidence>
<evidence type="ECO:0000256" key="9">
    <source>
        <dbReference type="ARBA" id="ARBA00049187"/>
    </source>
</evidence>
<feature type="binding site" evidence="11">
    <location>
        <position position="70"/>
    </location>
    <ligand>
        <name>FAD</name>
        <dbReference type="ChEBI" id="CHEBI:57692"/>
    </ligand>
</feature>
<dbReference type="GO" id="GO:0005737">
    <property type="term" value="C:cytoplasm"/>
    <property type="evidence" value="ECO:0007669"/>
    <property type="project" value="UniProtKB-ARBA"/>
</dbReference>
<evidence type="ECO:0000256" key="12">
    <source>
        <dbReference type="PIRSR" id="PIRSR000350-4"/>
    </source>
</evidence>
<dbReference type="OrthoDB" id="230580at2"/>